<comment type="subcellular location">
    <subcellularLocation>
        <location evidence="1">Nucleus</location>
        <location evidence="1">Nucleolus</location>
    </subcellularLocation>
</comment>
<feature type="compositionally biased region" description="Basic residues" evidence="8">
    <location>
        <begin position="1"/>
        <end position="12"/>
    </location>
</feature>
<dbReference type="Pfam" id="PF00076">
    <property type="entry name" value="RRM_1"/>
    <property type="match status" value="1"/>
</dbReference>
<dbReference type="PROSITE" id="PS50089">
    <property type="entry name" value="ZF_RING_2"/>
    <property type="match status" value="1"/>
</dbReference>
<feature type="compositionally biased region" description="Basic and acidic residues" evidence="8">
    <location>
        <begin position="445"/>
        <end position="458"/>
    </location>
</feature>
<feature type="domain" description="RING-type" evidence="9">
    <location>
        <begin position="556"/>
        <end position="593"/>
    </location>
</feature>
<evidence type="ECO:0000256" key="8">
    <source>
        <dbReference type="SAM" id="MobiDB-lite"/>
    </source>
</evidence>
<protein>
    <submittedName>
        <fullName evidence="11">RNA-binding protein 34 (RNA-binding motif protein 34)</fullName>
    </submittedName>
</protein>
<keyword evidence="5" id="KW-0862">Zinc</keyword>
<name>A0ABP0K693_9DINO</name>
<dbReference type="Proteomes" id="UP001642464">
    <property type="component" value="Unassembled WGS sequence"/>
</dbReference>
<feature type="compositionally biased region" description="Basic and acidic residues" evidence="8">
    <location>
        <begin position="261"/>
        <end position="274"/>
    </location>
</feature>
<organism evidence="11 12">
    <name type="scientific">Durusdinium trenchii</name>
    <dbReference type="NCBI Taxonomy" id="1381693"/>
    <lineage>
        <taxon>Eukaryota</taxon>
        <taxon>Sar</taxon>
        <taxon>Alveolata</taxon>
        <taxon>Dinophyceae</taxon>
        <taxon>Suessiales</taxon>
        <taxon>Symbiodiniaceae</taxon>
        <taxon>Durusdinium</taxon>
    </lineage>
</organism>
<reference evidence="11 12" key="1">
    <citation type="submission" date="2024-02" db="EMBL/GenBank/DDBJ databases">
        <authorList>
            <person name="Chen Y."/>
            <person name="Shah S."/>
            <person name="Dougan E. K."/>
            <person name="Thang M."/>
            <person name="Chan C."/>
        </authorList>
    </citation>
    <scope>NUCLEOTIDE SEQUENCE [LARGE SCALE GENOMIC DNA]</scope>
</reference>
<dbReference type="InterPro" id="IPR001841">
    <property type="entry name" value="Znf_RING"/>
</dbReference>
<dbReference type="SMART" id="SM00184">
    <property type="entry name" value="RING"/>
    <property type="match status" value="1"/>
</dbReference>
<feature type="region of interest" description="Disordered" evidence="8">
    <location>
        <begin position="315"/>
        <end position="341"/>
    </location>
</feature>
<accession>A0ABP0K693</accession>
<dbReference type="Pfam" id="PF13920">
    <property type="entry name" value="zf-C3HC4_3"/>
    <property type="match status" value="1"/>
</dbReference>
<dbReference type="PANTHER" id="PTHR23236:SF25">
    <property type="entry name" value="RNA-BINDING PROTEIN 34"/>
    <property type="match status" value="1"/>
</dbReference>
<feature type="region of interest" description="Disordered" evidence="8">
    <location>
        <begin position="243"/>
        <end position="294"/>
    </location>
</feature>
<keyword evidence="3 6" id="KW-0694">RNA-binding</keyword>
<dbReference type="EMBL" id="CAXAMM010009946">
    <property type="protein sequence ID" value="CAK9021813.1"/>
    <property type="molecule type" value="Genomic_DNA"/>
</dbReference>
<comment type="similarity">
    <text evidence="2">Belongs to the RRM RBM34 family.</text>
</comment>
<dbReference type="InterPro" id="IPR000504">
    <property type="entry name" value="RRM_dom"/>
</dbReference>
<evidence type="ECO:0000256" key="7">
    <source>
        <dbReference type="SAM" id="Coils"/>
    </source>
</evidence>
<feature type="region of interest" description="Disordered" evidence="8">
    <location>
        <begin position="431"/>
        <end position="458"/>
    </location>
</feature>
<feature type="domain" description="RRM" evidence="10">
    <location>
        <begin position="167"/>
        <end position="244"/>
    </location>
</feature>
<dbReference type="InterPro" id="IPR035979">
    <property type="entry name" value="RBD_domain_sf"/>
</dbReference>
<evidence type="ECO:0000256" key="3">
    <source>
        <dbReference type="ARBA" id="ARBA00022884"/>
    </source>
</evidence>
<evidence type="ECO:0000256" key="4">
    <source>
        <dbReference type="ARBA" id="ARBA00023242"/>
    </source>
</evidence>
<feature type="coiled-coil region" evidence="7">
    <location>
        <begin position="475"/>
        <end position="502"/>
    </location>
</feature>
<evidence type="ECO:0000256" key="5">
    <source>
        <dbReference type="PROSITE-ProRule" id="PRU00175"/>
    </source>
</evidence>
<keyword evidence="4" id="KW-0539">Nucleus</keyword>
<evidence type="ECO:0000313" key="12">
    <source>
        <dbReference type="Proteomes" id="UP001642464"/>
    </source>
</evidence>
<dbReference type="Gene3D" id="3.30.70.330">
    <property type="match status" value="2"/>
</dbReference>
<dbReference type="PROSITE" id="PS50102">
    <property type="entry name" value="RRM"/>
    <property type="match status" value="1"/>
</dbReference>
<evidence type="ECO:0000256" key="2">
    <source>
        <dbReference type="ARBA" id="ARBA00007077"/>
    </source>
</evidence>
<dbReference type="SMART" id="SM00360">
    <property type="entry name" value="RRM"/>
    <property type="match status" value="1"/>
</dbReference>
<evidence type="ECO:0000313" key="11">
    <source>
        <dbReference type="EMBL" id="CAK9021813.1"/>
    </source>
</evidence>
<keyword evidence="5" id="KW-0479">Metal-binding</keyword>
<dbReference type="Gene3D" id="3.30.40.10">
    <property type="entry name" value="Zinc/RING finger domain, C3HC4 (zinc finger)"/>
    <property type="match status" value="1"/>
</dbReference>
<feature type="compositionally biased region" description="Basic residues" evidence="8">
    <location>
        <begin position="275"/>
        <end position="289"/>
    </location>
</feature>
<evidence type="ECO:0000256" key="1">
    <source>
        <dbReference type="ARBA" id="ARBA00004604"/>
    </source>
</evidence>
<dbReference type="PANTHER" id="PTHR23236">
    <property type="entry name" value="EUKARYOTIC TRANSLATION INITIATION FACTOR 4B/4H"/>
    <property type="match status" value="1"/>
</dbReference>
<dbReference type="SUPFAM" id="SSF54928">
    <property type="entry name" value="RNA-binding domain, RBD"/>
    <property type="match status" value="1"/>
</dbReference>
<comment type="caution">
    <text evidence="11">The sequence shown here is derived from an EMBL/GenBank/DDBJ whole genome shotgun (WGS) entry which is preliminary data.</text>
</comment>
<dbReference type="SUPFAM" id="SSF57850">
    <property type="entry name" value="RING/U-box"/>
    <property type="match status" value="1"/>
</dbReference>
<dbReference type="InterPro" id="IPR012677">
    <property type="entry name" value="Nucleotide-bd_a/b_plait_sf"/>
</dbReference>
<evidence type="ECO:0000259" key="10">
    <source>
        <dbReference type="PROSITE" id="PS50102"/>
    </source>
</evidence>
<dbReference type="InterPro" id="IPR013083">
    <property type="entry name" value="Znf_RING/FYVE/PHD"/>
</dbReference>
<keyword evidence="12" id="KW-1185">Reference proteome</keyword>
<gene>
    <name evidence="11" type="ORF">SCF082_LOCUS15503</name>
</gene>
<feature type="region of interest" description="Disordered" evidence="8">
    <location>
        <begin position="1"/>
        <end position="47"/>
    </location>
</feature>
<evidence type="ECO:0000259" key="9">
    <source>
        <dbReference type="PROSITE" id="PS50089"/>
    </source>
</evidence>
<sequence>MIRPGRGSKRPPKTALKAPEANPAGEGVTDEPPSKKRKLTEEEMKEREARTLFVGNVPLEWTEKKLRSTIRQALGKSYEGSLKPIRFRSIPLEEKWSKSSQMRKAGRILGKYAHGMDFKNAYVVLDAPQSVPVVAKAVNNLEADSEHILRADGVGESAALKKFDRKRSVFLGGLPKRVTESDLRWVLYDAGEVDAVRIVRDKVSQDCKGFAFARFQDRKSVKVALNLWGLKIHGKEIRIMKVEDQGETAEKPSVGSGEAWSRPEDPKNSKDPKRMMQKQQRRQRAKAKKQRDFVQNAKAAGLRRGSELTTGLAECPAWDEQKEDPNEEGQEKGAWGHGASDKESEAFYTDFESLSSCSEASEIPEILFASSSESSCSSRRRIVVLWPTATKTTPSEDTSRGAWSKLGRMPVRRARVRGTVCLPTSFVFTPPHRCGADEEDTQTPPDERPTGRAPEAEEARLEVEHALAQKALAYGEALEAERASYEAELARKTQEAEDRQATLKAVAQDRSELASMYRRANQELCRLRAELSQRTLEVLELRQESRQLRQPGLNKCVVCLDETARLAFVPCGHLASCEICAAQIHPLQCPVCRQKSESVLPIYLP</sequence>
<keyword evidence="7" id="KW-0175">Coiled coil</keyword>
<proteinExistence type="inferred from homology"/>
<evidence type="ECO:0000256" key="6">
    <source>
        <dbReference type="PROSITE-ProRule" id="PRU00176"/>
    </source>
</evidence>
<keyword evidence="5" id="KW-0863">Zinc-finger</keyword>